<dbReference type="AlphaFoldDB" id="X0RXZ5"/>
<protein>
    <recommendedName>
        <fullName evidence="2">Tetratricopeptide repeat protein</fullName>
    </recommendedName>
</protein>
<reference evidence="1" key="1">
    <citation type="journal article" date="2014" name="Front. Microbiol.">
        <title>High frequency of phylogenetically diverse reductive dehalogenase-homologous genes in deep subseafloor sedimentary metagenomes.</title>
        <authorList>
            <person name="Kawai M."/>
            <person name="Futagami T."/>
            <person name="Toyoda A."/>
            <person name="Takaki Y."/>
            <person name="Nishi S."/>
            <person name="Hori S."/>
            <person name="Arai W."/>
            <person name="Tsubouchi T."/>
            <person name="Morono Y."/>
            <person name="Uchiyama I."/>
            <person name="Ito T."/>
            <person name="Fujiyama A."/>
            <person name="Inagaki F."/>
            <person name="Takami H."/>
        </authorList>
    </citation>
    <scope>NUCLEOTIDE SEQUENCE</scope>
    <source>
        <strain evidence="1">Expedition CK06-06</strain>
    </source>
</reference>
<accession>X0RXZ5</accession>
<dbReference type="InterPro" id="IPR011990">
    <property type="entry name" value="TPR-like_helical_dom_sf"/>
</dbReference>
<sequence length="121" mass="13495">MSRRWFGFVAGLSIGLLYLAGCASLPQAARQELLHSRQWYEAGDFARVETATSRIITRHPRADEIGEAYYLRGLARVRRGRAAEAKADLNQALQRSRRKDLSARAATALAMTLQQEGAYAE</sequence>
<dbReference type="Gene3D" id="1.25.40.10">
    <property type="entry name" value="Tetratricopeptide repeat domain"/>
    <property type="match status" value="1"/>
</dbReference>
<dbReference type="SUPFAM" id="SSF48452">
    <property type="entry name" value="TPR-like"/>
    <property type="match status" value="1"/>
</dbReference>
<organism evidence="1">
    <name type="scientific">marine sediment metagenome</name>
    <dbReference type="NCBI Taxonomy" id="412755"/>
    <lineage>
        <taxon>unclassified sequences</taxon>
        <taxon>metagenomes</taxon>
        <taxon>ecological metagenomes</taxon>
    </lineage>
</organism>
<dbReference type="EMBL" id="BARS01005108">
    <property type="protein sequence ID" value="GAF68597.1"/>
    <property type="molecule type" value="Genomic_DNA"/>
</dbReference>
<gene>
    <name evidence="1" type="ORF">S01H1_10003</name>
</gene>
<proteinExistence type="predicted"/>
<name>X0RXZ5_9ZZZZ</name>
<evidence type="ECO:0008006" key="2">
    <source>
        <dbReference type="Google" id="ProtNLM"/>
    </source>
</evidence>
<feature type="non-terminal residue" evidence="1">
    <location>
        <position position="121"/>
    </location>
</feature>
<comment type="caution">
    <text evidence="1">The sequence shown here is derived from an EMBL/GenBank/DDBJ whole genome shotgun (WGS) entry which is preliminary data.</text>
</comment>
<evidence type="ECO:0000313" key="1">
    <source>
        <dbReference type="EMBL" id="GAF68597.1"/>
    </source>
</evidence>